<proteinExistence type="predicted"/>
<name>A0ABZ1CEE5_9BACT</name>
<feature type="transmembrane region" description="Helical" evidence="1">
    <location>
        <begin position="63"/>
        <end position="87"/>
    </location>
</feature>
<accession>A0ABZ1CEE5</accession>
<dbReference type="Proteomes" id="UP000738431">
    <property type="component" value="Chromosome"/>
</dbReference>
<keyword evidence="4" id="KW-1185">Reference proteome</keyword>
<evidence type="ECO:0000259" key="2">
    <source>
        <dbReference type="Pfam" id="PF04235"/>
    </source>
</evidence>
<dbReference type="EMBL" id="CP139781">
    <property type="protein sequence ID" value="WRQ89735.1"/>
    <property type="molecule type" value="Genomic_DNA"/>
</dbReference>
<reference evidence="3 4" key="1">
    <citation type="submission" date="2023-12" db="EMBL/GenBank/DDBJ databases">
        <title>Description of an unclassified Opitutus bacterium of Verrucomicrobiota.</title>
        <authorList>
            <person name="Zhang D.-F."/>
        </authorList>
    </citation>
    <scope>NUCLEOTIDE SEQUENCE [LARGE SCALE GENOMIC DNA]</scope>
    <source>
        <strain evidence="3 4">WL0086</strain>
    </source>
</reference>
<dbReference type="PANTHER" id="PTHR30590">
    <property type="entry name" value="INNER MEMBRANE PROTEIN"/>
    <property type="match status" value="1"/>
</dbReference>
<dbReference type="InterPro" id="IPR007349">
    <property type="entry name" value="DUF418"/>
</dbReference>
<dbReference type="RefSeq" id="WP_221032193.1">
    <property type="nucleotide sequence ID" value="NZ_CP139781.1"/>
</dbReference>
<gene>
    <name evidence="3" type="ORF">K1X11_009975</name>
</gene>
<dbReference type="InterPro" id="IPR052529">
    <property type="entry name" value="Bact_Transport_Assoc"/>
</dbReference>
<feature type="transmembrane region" description="Helical" evidence="1">
    <location>
        <begin position="108"/>
        <end position="140"/>
    </location>
</feature>
<feature type="transmembrane region" description="Helical" evidence="1">
    <location>
        <begin position="146"/>
        <end position="166"/>
    </location>
</feature>
<organism evidence="3 4">
    <name type="scientific">Actomonas aquatica</name>
    <dbReference type="NCBI Taxonomy" id="2866162"/>
    <lineage>
        <taxon>Bacteria</taxon>
        <taxon>Pseudomonadati</taxon>
        <taxon>Verrucomicrobiota</taxon>
        <taxon>Opitutia</taxon>
        <taxon>Opitutales</taxon>
        <taxon>Opitutaceae</taxon>
        <taxon>Actomonas</taxon>
    </lineage>
</organism>
<evidence type="ECO:0000313" key="4">
    <source>
        <dbReference type="Proteomes" id="UP000738431"/>
    </source>
</evidence>
<feature type="transmembrane region" description="Helical" evidence="1">
    <location>
        <begin position="250"/>
        <end position="267"/>
    </location>
</feature>
<feature type="transmembrane region" description="Helical" evidence="1">
    <location>
        <begin position="356"/>
        <end position="374"/>
    </location>
</feature>
<feature type="domain" description="DUF418" evidence="2">
    <location>
        <begin position="234"/>
        <end position="392"/>
    </location>
</feature>
<feature type="transmembrane region" description="Helical" evidence="1">
    <location>
        <begin position="279"/>
        <end position="303"/>
    </location>
</feature>
<dbReference type="Pfam" id="PF04235">
    <property type="entry name" value="DUF418"/>
    <property type="match status" value="1"/>
</dbReference>
<keyword evidence="1" id="KW-0812">Transmembrane</keyword>
<protein>
    <submittedName>
        <fullName evidence="3">DUF418 domain-containing protein</fullName>
    </submittedName>
</protein>
<sequence length="396" mass="44706">MTNSSITNGSVHPVRDRTTTLDFVRGFVLLGILVSIIDSYGGSLAFGNEVHSPSSSWDEVLGFWMPLIINRRFIAIFSLLFGIGIAIQQQNFASRGVPFTGYFLRRMAMLALLGVINTTFFFWTEILLVYAVFGTVVYLISRWPRGLLLTLAGLAFFVWGSLYEVVGRPRWIELFGWFVQDYSGDQLRQIYSQGPFWAAAKLRWIEYGTIYADNGFHLGMSFAMILVGYLAGSNGWHRTFMSELEKYRKLFGFALLYSVGFGLLAWQQGRPEFLITDSLVLSVLHAVFTLATIFAYVFLLAALSRKLGPNHVVSRALANNGRLSLTGYMGGAGVYALIFCHPGLGWYAQLNKPQQIGLAIAVYLAFTVFSWIWLKRFERGPIEWVFRRLSYGRPLS</sequence>
<keyword evidence="1" id="KW-1133">Transmembrane helix</keyword>
<evidence type="ECO:0000313" key="3">
    <source>
        <dbReference type="EMBL" id="WRQ89735.1"/>
    </source>
</evidence>
<keyword evidence="1" id="KW-0472">Membrane</keyword>
<evidence type="ECO:0000256" key="1">
    <source>
        <dbReference type="SAM" id="Phobius"/>
    </source>
</evidence>
<dbReference type="PANTHER" id="PTHR30590:SF2">
    <property type="entry name" value="INNER MEMBRANE PROTEIN"/>
    <property type="match status" value="1"/>
</dbReference>
<feature type="transmembrane region" description="Helical" evidence="1">
    <location>
        <begin position="323"/>
        <end position="344"/>
    </location>
</feature>